<dbReference type="PATRIC" id="fig|1703.6.peg.696"/>
<reference evidence="4 5" key="1">
    <citation type="submission" date="2014-11" db="EMBL/GenBank/DDBJ databases">
        <title>Draft Genome Sequence of Brevibacterium linens AE038-8.</title>
        <authorList>
            <person name="Maizel D."/>
            <person name="Utturkar S.M."/>
            <person name="Brown S.D."/>
            <person name="Ferrero M."/>
            <person name="Rosen B.P."/>
        </authorList>
    </citation>
    <scope>NUCLEOTIDE SEQUENCE [LARGE SCALE GENOMIC DNA]</scope>
    <source>
        <strain evidence="4 5">AE038-8</strain>
    </source>
</reference>
<evidence type="ECO:0000256" key="2">
    <source>
        <dbReference type="SAM" id="MobiDB-lite"/>
    </source>
</evidence>
<gene>
    <name evidence="4" type="ORF">AE0388_0813</name>
</gene>
<dbReference type="SUPFAM" id="SSF53756">
    <property type="entry name" value="UDP-Glycosyltransferase/glycogen phosphorylase"/>
    <property type="match status" value="1"/>
</dbReference>
<evidence type="ECO:0000259" key="3">
    <source>
        <dbReference type="Pfam" id="PF00534"/>
    </source>
</evidence>
<dbReference type="Proteomes" id="UP000031488">
    <property type="component" value="Unassembled WGS sequence"/>
</dbReference>
<evidence type="ECO:0000313" key="5">
    <source>
        <dbReference type="Proteomes" id="UP000031488"/>
    </source>
</evidence>
<keyword evidence="1 4" id="KW-0808">Transferase</keyword>
<feature type="domain" description="Glycosyl transferase family 1" evidence="3">
    <location>
        <begin position="158"/>
        <end position="328"/>
    </location>
</feature>
<dbReference type="PANTHER" id="PTHR12526">
    <property type="entry name" value="GLYCOSYLTRANSFERASE"/>
    <property type="match status" value="1"/>
</dbReference>
<proteinExistence type="predicted"/>
<dbReference type="OrthoDB" id="9765330at2"/>
<dbReference type="GO" id="GO:0016757">
    <property type="term" value="F:glycosyltransferase activity"/>
    <property type="evidence" value="ECO:0007669"/>
    <property type="project" value="InterPro"/>
</dbReference>
<feature type="region of interest" description="Disordered" evidence="2">
    <location>
        <begin position="349"/>
        <end position="378"/>
    </location>
</feature>
<keyword evidence="5" id="KW-1185">Reference proteome</keyword>
<dbReference type="AlphaFoldDB" id="A0A0B9ADX0"/>
<dbReference type="RefSeq" id="WP_039207278.1">
    <property type="nucleotide sequence ID" value="NZ_JTJZ01000014.1"/>
</dbReference>
<accession>A0A0B9ADX0</accession>
<comment type="caution">
    <text evidence="4">The sequence shown here is derived from an EMBL/GenBank/DDBJ whole genome shotgun (WGS) entry which is preliminary data.</text>
</comment>
<dbReference type="InterPro" id="IPR001296">
    <property type="entry name" value="Glyco_trans_1"/>
</dbReference>
<organism evidence="4 5">
    <name type="scientific">Brevibacterium linens</name>
    <dbReference type="NCBI Taxonomy" id="1703"/>
    <lineage>
        <taxon>Bacteria</taxon>
        <taxon>Bacillati</taxon>
        <taxon>Actinomycetota</taxon>
        <taxon>Actinomycetes</taxon>
        <taxon>Micrococcales</taxon>
        <taxon>Brevibacteriaceae</taxon>
        <taxon>Brevibacterium</taxon>
    </lineage>
</organism>
<protein>
    <submittedName>
        <fullName evidence="4">Glycosyl transferase group 1</fullName>
    </submittedName>
</protein>
<dbReference type="CDD" id="cd03801">
    <property type="entry name" value="GT4_PimA-like"/>
    <property type="match status" value="1"/>
</dbReference>
<dbReference type="Pfam" id="PF00534">
    <property type="entry name" value="Glycos_transf_1"/>
    <property type="match status" value="1"/>
</dbReference>
<evidence type="ECO:0000313" key="4">
    <source>
        <dbReference type="EMBL" id="KHS53738.1"/>
    </source>
</evidence>
<sequence>MSLHLIEPDLGRISGGAAFNRALAEAAGSQIVLHSVPGYWAEPGPAESVAVHDLLAAVAGPVLLDGLIATALPEVMTDPGDANRTEQGSPIPLIHCLADSDDRAACDRERQVVSAVPAVITTSRFTAAGLESRYGIRAEAAVPGNPARPQSSGGGGAHFVCIGAIEENKGQLLIAEALTELMATETARPDACVQEAALDEVAAEESLRVTFAGPIVDAEYGRRLQSACNDLPAGRADIVGELSPTEIDALYSNADLLLLPSRSEAYGMVVAEAAAAGIPAFVTAGTGAEEPLGAGLGLPRTVGAWTHALHRWVADDEFRTELTESARRNRPHVKRSWTDTAAEVLRVTAEHTRPIAPPASAEQHGPPAAADRKQRSTS</sequence>
<evidence type="ECO:0000256" key="1">
    <source>
        <dbReference type="ARBA" id="ARBA00022679"/>
    </source>
</evidence>
<dbReference type="Gene3D" id="3.40.50.2000">
    <property type="entry name" value="Glycogen Phosphorylase B"/>
    <property type="match status" value="1"/>
</dbReference>
<name>A0A0B9ADX0_BRELN</name>
<dbReference type="EMBL" id="JTJZ01000014">
    <property type="protein sequence ID" value="KHS53738.1"/>
    <property type="molecule type" value="Genomic_DNA"/>
</dbReference>